<dbReference type="EMBL" id="FWZX01000045">
    <property type="protein sequence ID" value="SMF82168.1"/>
    <property type="molecule type" value="Genomic_DNA"/>
</dbReference>
<keyword evidence="8" id="KW-1185">Reference proteome</keyword>
<comment type="subcellular location">
    <subcellularLocation>
        <location evidence="1">Membrane</location>
        <topology evidence="1">Multi-pass membrane protein</topology>
    </subcellularLocation>
</comment>
<accession>A0A1Y6CVJ6</accession>
<name>A0A1Y6CVJ6_9PROT</name>
<dbReference type="GO" id="GO:0016020">
    <property type="term" value="C:membrane"/>
    <property type="evidence" value="ECO:0007669"/>
    <property type="project" value="UniProtKB-SubCell"/>
</dbReference>
<dbReference type="SUPFAM" id="SSF161111">
    <property type="entry name" value="Cation efflux protein transmembrane domain-like"/>
    <property type="match status" value="1"/>
</dbReference>
<keyword evidence="3 6" id="KW-1133">Transmembrane helix</keyword>
<keyword evidence="2 6" id="KW-0812">Transmembrane</keyword>
<keyword evidence="4 6" id="KW-0472">Membrane</keyword>
<organism evidence="7 8">
    <name type="scientific">Tistlia consotensis USBA 355</name>
    <dbReference type="NCBI Taxonomy" id="560819"/>
    <lineage>
        <taxon>Bacteria</taxon>
        <taxon>Pseudomonadati</taxon>
        <taxon>Pseudomonadota</taxon>
        <taxon>Alphaproteobacteria</taxon>
        <taxon>Rhodospirillales</taxon>
        <taxon>Rhodovibrionaceae</taxon>
        <taxon>Tistlia</taxon>
    </lineage>
</organism>
<dbReference type="STRING" id="560819.SAMN05428998_14542"/>
<reference evidence="7 8" key="1">
    <citation type="submission" date="2017-04" db="EMBL/GenBank/DDBJ databases">
        <authorList>
            <person name="Afonso C.L."/>
            <person name="Miller P.J."/>
            <person name="Scott M.A."/>
            <person name="Spackman E."/>
            <person name="Goraichik I."/>
            <person name="Dimitrov K.M."/>
            <person name="Suarez D.L."/>
            <person name="Swayne D.E."/>
        </authorList>
    </citation>
    <scope>NUCLEOTIDE SEQUENCE [LARGE SCALE GENOMIC DNA]</scope>
    <source>
        <strain evidence="7 8">USBA 355</strain>
    </source>
</reference>
<dbReference type="InterPro" id="IPR027469">
    <property type="entry name" value="Cation_efflux_TMD_sf"/>
</dbReference>
<dbReference type="RefSeq" id="WP_085126851.1">
    <property type="nucleotide sequence ID" value="NZ_FWZX01000045.1"/>
</dbReference>
<dbReference type="Proteomes" id="UP000192917">
    <property type="component" value="Unassembled WGS sequence"/>
</dbReference>
<evidence type="ECO:0000256" key="3">
    <source>
        <dbReference type="ARBA" id="ARBA00022989"/>
    </source>
</evidence>
<feature type="transmembrane region" description="Helical" evidence="6">
    <location>
        <begin position="28"/>
        <end position="48"/>
    </location>
</feature>
<protein>
    <submittedName>
        <fullName evidence="7">Uncharacterized protein</fullName>
    </submittedName>
</protein>
<evidence type="ECO:0000256" key="1">
    <source>
        <dbReference type="ARBA" id="ARBA00004141"/>
    </source>
</evidence>
<gene>
    <name evidence="7" type="ORF">SAMN05428998_14542</name>
</gene>
<feature type="region of interest" description="Disordered" evidence="5">
    <location>
        <begin position="1"/>
        <end position="21"/>
    </location>
</feature>
<evidence type="ECO:0000256" key="4">
    <source>
        <dbReference type="ARBA" id="ARBA00023136"/>
    </source>
</evidence>
<evidence type="ECO:0000256" key="5">
    <source>
        <dbReference type="SAM" id="MobiDB-lite"/>
    </source>
</evidence>
<evidence type="ECO:0000313" key="7">
    <source>
        <dbReference type="EMBL" id="SMF82168.1"/>
    </source>
</evidence>
<dbReference type="AlphaFoldDB" id="A0A1Y6CVJ6"/>
<evidence type="ECO:0000313" key="8">
    <source>
        <dbReference type="Proteomes" id="UP000192917"/>
    </source>
</evidence>
<proteinExistence type="predicted"/>
<evidence type="ECO:0000256" key="2">
    <source>
        <dbReference type="ARBA" id="ARBA00022692"/>
    </source>
</evidence>
<evidence type="ECO:0000256" key="6">
    <source>
        <dbReference type="SAM" id="Phobius"/>
    </source>
</evidence>
<sequence>MHTESLERWTHDHTFGQDRRRPGERPTLIVALVTVLTMVVEIAAGWSFGSMALLGACPSKRLCLDARQWS</sequence>